<dbReference type="Pfam" id="PF01075">
    <property type="entry name" value="Glyco_transf_9"/>
    <property type="match status" value="1"/>
</dbReference>
<comment type="similarity">
    <text evidence="2">Belongs to the GmhB family.</text>
</comment>
<keyword evidence="10" id="KW-1185">Reference proteome</keyword>
<dbReference type="Proteomes" id="UP000642748">
    <property type="component" value="Unassembled WGS sequence"/>
</dbReference>
<keyword evidence="6" id="KW-0119">Carbohydrate metabolism</keyword>
<feature type="compositionally biased region" description="Gly residues" evidence="8">
    <location>
        <begin position="365"/>
        <end position="377"/>
    </location>
</feature>
<dbReference type="NCBIfam" id="TIGR01656">
    <property type="entry name" value="Histidinol-ppas"/>
    <property type="match status" value="1"/>
</dbReference>
<keyword evidence="5" id="KW-0378">Hydrolase</keyword>
<dbReference type="Gene3D" id="3.40.50.1000">
    <property type="entry name" value="HAD superfamily/HAD-like"/>
    <property type="match status" value="1"/>
</dbReference>
<evidence type="ECO:0000256" key="7">
    <source>
        <dbReference type="ARBA" id="ARBA00031828"/>
    </source>
</evidence>
<organism evidence="9 10">
    <name type="scientific">Rugosimonospora africana</name>
    <dbReference type="NCBI Taxonomy" id="556532"/>
    <lineage>
        <taxon>Bacteria</taxon>
        <taxon>Bacillati</taxon>
        <taxon>Actinomycetota</taxon>
        <taxon>Actinomycetes</taxon>
        <taxon>Micromonosporales</taxon>
        <taxon>Micromonosporaceae</taxon>
        <taxon>Rugosimonospora</taxon>
    </lineage>
</organism>
<comment type="caution">
    <text evidence="9">The sequence shown here is derived from an EMBL/GenBank/DDBJ whole genome shotgun (WGS) entry which is preliminary data.</text>
</comment>
<protein>
    <recommendedName>
        <fullName evidence="7">D,D-heptose 1,7-bisphosphate phosphatase</fullName>
    </recommendedName>
</protein>
<dbReference type="InterPro" id="IPR036412">
    <property type="entry name" value="HAD-like_sf"/>
</dbReference>
<sequence>MDRDGTLVRDVPYNGDPDRVEPMPGAAEAVARLRDAGLRLGVVSNQSGIGRGLLDAAAVARVNARIDELLGPFETWQVCPHTHEDQCRCRKPAPGLIREAARALGTTPQRCVVIGDIGADVDAAAAAGATGLLVPTEATRAAEVAQAPAVVASLGDAVDWILARESLLHPPVPAAPSGGNVLAVRADSTGDVLICGPAIRALAARAARVTLLCGPRGRAAAGLLPGIDDIIEWPVPWIDSAAGPVDPAAVTALLTEVSLRGIDEAVIFTSYHQSALPLALLLRLAGVGRVSAISDDYAGGLLDVRHRVPPGVPEPERALSLAAAAGYPLPDGADGGLRVNTDLSARTYPDPEEEEDPGDDIDNSGSGGGGGGGGSGDGTVRDGAGYVLVHPGASVPARACPPERCAEIVAALTAAGRRVVVTGGPDERELTAQVAGDVASDRGGDYDLAGLARLIAGADALVSGNTGPAHLAAAVGTPVVSLFAPTVPFGQWAPYQVPTVRLGEQLAACRETRAVRCPVPGHPCLSRIDPADVVAAVDALVGGTR</sequence>
<evidence type="ECO:0000256" key="4">
    <source>
        <dbReference type="ARBA" id="ARBA00022723"/>
    </source>
</evidence>
<dbReference type="GO" id="GO:0005737">
    <property type="term" value="C:cytoplasm"/>
    <property type="evidence" value="ECO:0007669"/>
    <property type="project" value="UniProtKB-SubCell"/>
</dbReference>
<reference evidence="9" key="1">
    <citation type="submission" date="2021-01" db="EMBL/GenBank/DDBJ databases">
        <title>Whole genome shotgun sequence of Rugosimonospora africana NBRC 104875.</title>
        <authorList>
            <person name="Komaki H."/>
            <person name="Tamura T."/>
        </authorList>
    </citation>
    <scope>NUCLEOTIDE SEQUENCE</scope>
    <source>
        <strain evidence="9">NBRC 104875</strain>
    </source>
</reference>
<feature type="compositionally biased region" description="Acidic residues" evidence="8">
    <location>
        <begin position="350"/>
        <end position="362"/>
    </location>
</feature>
<dbReference type="PANTHER" id="PTHR42891">
    <property type="entry name" value="D-GLYCERO-BETA-D-MANNO-HEPTOSE-1,7-BISPHOSPHATE 7-PHOSPHATASE"/>
    <property type="match status" value="1"/>
</dbReference>
<evidence type="ECO:0000256" key="5">
    <source>
        <dbReference type="ARBA" id="ARBA00022801"/>
    </source>
</evidence>
<dbReference type="PANTHER" id="PTHR42891:SF1">
    <property type="entry name" value="D-GLYCERO-BETA-D-MANNO-HEPTOSE-1,7-BISPHOSPHATE 7-PHOSPHATASE"/>
    <property type="match status" value="1"/>
</dbReference>
<dbReference type="GO" id="GO:0016791">
    <property type="term" value="F:phosphatase activity"/>
    <property type="evidence" value="ECO:0007669"/>
    <property type="project" value="InterPro"/>
</dbReference>
<evidence type="ECO:0000256" key="8">
    <source>
        <dbReference type="SAM" id="MobiDB-lite"/>
    </source>
</evidence>
<dbReference type="GO" id="GO:0016757">
    <property type="term" value="F:glycosyltransferase activity"/>
    <property type="evidence" value="ECO:0007669"/>
    <property type="project" value="InterPro"/>
</dbReference>
<dbReference type="Pfam" id="PF13242">
    <property type="entry name" value="Hydrolase_like"/>
    <property type="match status" value="1"/>
</dbReference>
<comment type="subcellular location">
    <subcellularLocation>
        <location evidence="1">Cytoplasm</location>
    </subcellularLocation>
</comment>
<evidence type="ECO:0000256" key="3">
    <source>
        <dbReference type="ARBA" id="ARBA00022490"/>
    </source>
</evidence>
<dbReference type="Gene3D" id="3.40.50.2000">
    <property type="entry name" value="Glycogen Phosphorylase B"/>
    <property type="match status" value="2"/>
</dbReference>
<name>A0A8J3QNX3_9ACTN</name>
<dbReference type="InterPro" id="IPR023214">
    <property type="entry name" value="HAD_sf"/>
</dbReference>
<evidence type="ECO:0000256" key="6">
    <source>
        <dbReference type="ARBA" id="ARBA00023277"/>
    </source>
</evidence>
<dbReference type="SUPFAM" id="SSF53756">
    <property type="entry name" value="UDP-Glycosyltransferase/glycogen phosphorylase"/>
    <property type="match status" value="1"/>
</dbReference>
<dbReference type="NCBIfam" id="TIGR01662">
    <property type="entry name" value="HAD-SF-IIIA"/>
    <property type="match status" value="1"/>
</dbReference>
<gene>
    <name evidence="9" type="ORF">Raf01_10350</name>
</gene>
<dbReference type="SUPFAM" id="SSF56784">
    <property type="entry name" value="HAD-like"/>
    <property type="match status" value="1"/>
</dbReference>
<evidence type="ECO:0000256" key="2">
    <source>
        <dbReference type="ARBA" id="ARBA00005628"/>
    </source>
</evidence>
<dbReference type="CDD" id="cd03789">
    <property type="entry name" value="GT9_LPS_heptosyltransferase"/>
    <property type="match status" value="1"/>
</dbReference>
<proteinExistence type="inferred from homology"/>
<keyword evidence="4" id="KW-0479">Metal-binding</keyword>
<dbReference type="InterPro" id="IPR002201">
    <property type="entry name" value="Glyco_trans_9"/>
</dbReference>
<dbReference type="GO" id="GO:0005975">
    <property type="term" value="P:carbohydrate metabolic process"/>
    <property type="evidence" value="ECO:0007669"/>
    <property type="project" value="InterPro"/>
</dbReference>
<evidence type="ECO:0000313" key="9">
    <source>
        <dbReference type="EMBL" id="GIH12863.1"/>
    </source>
</evidence>
<evidence type="ECO:0000313" key="10">
    <source>
        <dbReference type="Proteomes" id="UP000642748"/>
    </source>
</evidence>
<dbReference type="GO" id="GO:0046872">
    <property type="term" value="F:metal ion binding"/>
    <property type="evidence" value="ECO:0007669"/>
    <property type="project" value="UniProtKB-KW"/>
</dbReference>
<feature type="region of interest" description="Disordered" evidence="8">
    <location>
        <begin position="332"/>
        <end position="383"/>
    </location>
</feature>
<dbReference type="InterPro" id="IPR006549">
    <property type="entry name" value="HAD-SF_hydro_IIIA"/>
</dbReference>
<dbReference type="EMBL" id="BONZ01000012">
    <property type="protein sequence ID" value="GIH12863.1"/>
    <property type="molecule type" value="Genomic_DNA"/>
</dbReference>
<accession>A0A8J3QNX3</accession>
<keyword evidence="3" id="KW-0963">Cytoplasm</keyword>
<dbReference type="InterPro" id="IPR006543">
    <property type="entry name" value="Histidinol-phos"/>
</dbReference>
<dbReference type="InterPro" id="IPR004446">
    <property type="entry name" value="Heptose_bisP_phosphatase"/>
</dbReference>
<dbReference type="AlphaFoldDB" id="A0A8J3QNX3"/>
<evidence type="ECO:0000256" key="1">
    <source>
        <dbReference type="ARBA" id="ARBA00004496"/>
    </source>
</evidence>